<evidence type="ECO:0000256" key="2">
    <source>
        <dbReference type="ARBA" id="ARBA00007886"/>
    </source>
</evidence>
<keyword evidence="5" id="KW-0472">Membrane</keyword>
<evidence type="ECO:0000256" key="1">
    <source>
        <dbReference type="ARBA" id="ARBA00004635"/>
    </source>
</evidence>
<dbReference type="Pfam" id="PF05504">
    <property type="entry name" value="Spore_GerAC"/>
    <property type="match status" value="1"/>
</dbReference>
<dbReference type="InterPro" id="IPR008844">
    <property type="entry name" value="Spore_GerAC-like"/>
</dbReference>
<keyword evidence="6" id="KW-0564">Palmitate</keyword>
<comment type="caution">
    <text evidence="11">The sequence shown here is derived from an EMBL/GenBank/DDBJ whole genome shotgun (WGS) entry which is preliminary data.</text>
</comment>
<evidence type="ECO:0000259" key="9">
    <source>
        <dbReference type="Pfam" id="PF05504"/>
    </source>
</evidence>
<evidence type="ECO:0000256" key="4">
    <source>
        <dbReference type="ARBA" id="ARBA00022729"/>
    </source>
</evidence>
<proteinExistence type="inferred from homology"/>
<dbReference type="OrthoDB" id="9816067at2"/>
<evidence type="ECO:0000259" key="10">
    <source>
        <dbReference type="Pfam" id="PF25198"/>
    </source>
</evidence>
<dbReference type="GO" id="GO:0016020">
    <property type="term" value="C:membrane"/>
    <property type="evidence" value="ECO:0007669"/>
    <property type="project" value="UniProtKB-SubCell"/>
</dbReference>
<evidence type="ECO:0000256" key="8">
    <source>
        <dbReference type="SAM" id="SignalP"/>
    </source>
</evidence>
<dbReference type="NCBIfam" id="TIGR02887">
    <property type="entry name" value="spore_ger_x_C"/>
    <property type="match status" value="1"/>
</dbReference>
<protein>
    <submittedName>
        <fullName evidence="11">Germination, Ger(X)C family protein</fullName>
    </submittedName>
</protein>
<dbReference type="EMBL" id="JYBP01000003">
    <property type="protein sequence ID" value="KJE26959.1"/>
    <property type="molecule type" value="Genomic_DNA"/>
</dbReference>
<evidence type="ECO:0000256" key="6">
    <source>
        <dbReference type="ARBA" id="ARBA00023139"/>
    </source>
</evidence>
<dbReference type="Gene3D" id="3.30.300.210">
    <property type="entry name" value="Nutrient germinant receptor protein C, domain 3"/>
    <property type="match status" value="1"/>
</dbReference>
<accession>A0A0D8BSJ4</accession>
<dbReference type="PROSITE" id="PS51257">
    <property type="entry name" value="PROKAR_LIPOPROTEIN"/>
    <property type="match status" value="1"/>
</dbReference>
<keyword evidence="3" id="KW-0309">Germination</keyword>
<dbReference type="PANTHER" id="PTHR35789:SF1">
    <property type="entry name" value="SPORE GERMINATION PROTEIN B3"/>
    <property type="match status" value="1"/>
</dbReference>
<dbReference type="Gene3D" id="6.20.190.10">
    <property type="entry name" value="Nutrient germinant receptor protein C, domain 1"/>
    <property type="match status" value="1"/>
</dbReference>
<reference evidence="11 12" key="1">
    <citation type="submission" date="2015-01" db="EMBL/GenBank/DDBJ databases">
        <authorList>
            <person name="Filippidou S."/>
            <person name="Jeanneret N."/>
            <person name="Russel-Delif L."/>
            <person name="Junier T."/>
            <person name="Wunderlin T."/>
            <person name="Molina V."/>
            <person name="Johnson S.L."/>
            <person name="Davenport K.W."/>
            <person name="Chain P.S."/>
            <person name="Dorador C."/>
            <person name="Junier P."/>
        </authorList>
    </citation>
    <scope>NUCLEOTIDE SEQUENCE [LARGE SCALE GENOMIC DNA]</scope>
    <source>
        <strain evidence="11 12">Et7/4</strain>
    </source>
</reference>
<dbReference type="PATRIC" id="fig|1462.6.peg.1397"/>
<name>A0A0D8BSJ4_GEOKU</name>
<dbReference type="PANTHER" id="PTHR35789">
    <property type="entry name" value="SPORE GERMINATION PROTEIN B3"/>
    <property type="match status" value="1"/>
</dbReference>
<dbReference type="Proteomes" id="UP000032522">
    <property type="component" value="Unassembled WGS sequence"/>
</dbReference>
<dbReference type="InterPro" id="IPR038501">
    <property type="entry name" value="Spore_GerAC_C_sf"/>
</dbReference>
<feature type="domain" description="Spore germination protein N-terminal" evidence="10">
    <location>
        <begin position="24"/>
        <end position="201"/>
    </location>
</feature>
<gene>
    <name evidence="11" type="ORF">LG52_1207</name>
</gene>
<evidence type="ECO:0000256" key="3">
    <source>
        <dbReference type="ARBA" id="ARBA00022544"/>
    </source>
</evidence>
<evidence type="ECO:0000313" key="12">
    <source>
        <dbReference type="Proteomes" id="UP000032522"/>
    </source>
</evidence>
<keyword evidence="7" id="KW-0449">Lipoprotein</keyword>
<keyword evidence="4 8" id="KW-0732">Signal</keyword>
<comment type="subcellular location">
    <subcellularLocation>
        <location evidence="1">Membrane</location>
        <topology evidence="1">Lipid-anchor</topology>
    </subcellularLocation>
</comment>
<dbReference type="InterPro" id="IPR046953">
    <property type="entry name" value="Spore_GerAC-like_C"/>
</dbReference>
<dbReference type="RefSeq" id="WP_044731299.1">
    <property type="nucleotide sequence ID" value="NZ_JYBP01000003.1"/>
</dbReference>
<evidence type="ECO:0000256" key="7">
    <source>
        <dbReference type="ARBA" id="ARBA00023288"/>
    </source>
</evidence>
<dbReference type="InterPro" id="IPR057336">
    <property type="entry name" value="GerAC_N"/>
</dbReference>
<dbReference type="GO" id="GO:0009847">
    <property type="term" value="P:spore germination"/>
    <property type="evidence" value="ECO:0007669"/>
    <property type="project" value="InterPro"/>
</dbReference>
<evidence type="ECO:0000256" key="5">
    <source>
        <dbReference type="ARBA" id="ARBA00023136"/>
    </source>
</evidence>
<feature type="domain" description="Spore germination GerAC-like C-terminal" evidence="9">
    <location>
        <begin position="227"/>
        <end position="392"/>
    </location>
</feature>
<sequence length="402" mass="44330">MKRIVAAVLPLLVCAGLLSGCWSKKELTDLAFVIAVGLDKTKDGKYLASFQVVNPGNVAGATQRGGGAAGVPVSIYTSTGDSLVEASRKASEKVSRLLYYAHTNLVVIGEEVAREGLDGVFDAMERNNQFRTTARLVIARGQSAKDVLTVLTPVDKISANQIIKTLEFSEMAWGQTINADVWQAIRSLASSGRDLTVTGVTIEGNPKRGKWQTNVQSSVPDARVSLEGLALFKKGRLVGWVDGPPARGIVWVLDRIKQTNITIPWKGKKEAIGYRTVRGKTDIKATVKHGRPTVSVHIRAEGDVSEARVPIDLADAGVLFQLEKDIERHVKNEVKQAIETAQRERTDIFGFGDAVHRVDPRLWKKIEKEWNDRYFPNLDVMVTVDMYIRRTGLRNKPYVEAE</sequence>
<feature type="chain" id="PRO_5039559238" evidence="8">
    <location>
        <begin position="21"/>
        <end position="402"/>
    </location>
</feature>
<feature type="signal peptide" evidence="8">
    <location>
        <begin position="1"/>
        <end position="20"/>
    </location>
</feature>
<evidence type="ECO:0000313" key="11">
    <source>
        <dbReference type="EMBL" id="KJE26959.1"/>
    </source>
</evidence>
<dbReference type="AlphaFoldDB" id="A0A0D8BSJ4"/>
<dbReference type="Pfam" id="PF25198">
    <property type="entry name" value="Spore_GerAC_N"/>
    <property type="match status" value="1"/>
</dbReference>
<organism evidence="11 12">
    <name type="scientific">Geobacillus kaustophilus</name>
    <dbReference type="NCBI Taxonomy" id="1462"/>
    <lineage>
        <taxon>Bacteria</taxon>
        <taxon>Bacillati</taxon>
        <taxon>Bacillota</taxon>
        <taxon>Bacilli</taxon>
        <taxon>Bacillales</taxon>
        <taxon>Anoxybacillaceae</taxon>
        <taxon>Geobacillus</taxon>
        <taxon>Geobacillus thermoleovorans group</taxon>
    </lineage>
</organism>
<comment type="similarity">
    <text evidence="2">Belongs to the GerABKC lipoprotein family.</text>
</comment>